<evidence type="ECO:0000256" key="6">
    <source>
        <dbReference type="ARBA" id="ARBA00034125"/>
    </source>
</evidence>
<evidence type="ECO:0000256" key="7">
    <source>
        <dbReference type="SAM" id="Phobius"/>
    </source>
</evidence>
<dbReference type="EMBL" id="DVLT01000019">
    <property type="protein sequence ID" value="HIU02205.1"/>
    <property type="molecule type" value="Genomic_DNA"/>
</dbReference>
<dbReference type="Pfam" id="PF06738">
    <property type="entry name" value="ThrE"/>
    <property type="match status" value="1"/>
</dbReference>
<dbReference type="GO" id="GO:0015744">
    <property type="term" value="P:succinate transport"/>
    <property type="evidence" value="ECO:0007669"/>
    <property type="project" value="TreeGrafter"/>
</dbReference>
<feature type="transmembrane region" description="Helical" evidence="7">
    <location>
        <begin position="168"/>
        <end position="190"/>
    </location>
</feature>
<feature type="transmembrane region" description="Helical" evidence="7">
    <location>
        <begin position="132"/>
        <end position="156"/>
    </location>
</feature>
<accession>A0A9D1HGK5</accession>
<keyword evidence="5 7" id="KW-0472">Membrane</keyword>
<reference evidence="9" key="2">
    <citation type="journal article" date="2021" name="PeerJ">
        <title>Extensive microbial diversity within the chicken gut microbiome revealed by metagenomics and culture.</title>
        <authorList>
            <person name="Gilroy R."/>
            <person name="Ravi A."/>
            <person name="Getino M."/>
            <person name="Pursley I."/>
            <person name="Horton D.L."/>
            <person name="Alikhan N.F."/>
            <person name="Baker D."/>
            <person name="Gharbi K."/>
            <person name="Hall N."/>
            <person name="Watson M."/>
            <person name="Adriaenssens E.M."/>
            <person name="Foster-Nyarko E."/>
            <person name="Jarju S."/>
            <person name="Secka A."/>
            <person name="Antonio M."/>
            <person name="Oren A."/>
            <person name="Chaudhuri R.R."/>
            <person name="La Ragione R."/>
            <person name="Hildebrand F."/>
            <person name="Pallen M.J."/>
        </authorList>
    </citation>
    <scope>NUCLEOTIDE SEQUENCE</scope>
    <source>
        <strain evidence="9">CHK187-14744</strain>
    </source>
</reference>
<dbReference type="AlphaFoldDB" id="A0A9D1HGK5"/>
<comment type="similarity">
    <text evidence="6">Belongs to the ThrE exporter (TC 2.A.79) family.</text>
</comment>
<feature type="transmembrane region" description="Helical" evidence="7">
    <location>
        <begin position="227"/>
        <end position="250"/>
    </location>
</feature>
<comment type="subcellular location">
    <subcellularLocation>
        <location evidence="1">Cell membrane</location>
        <topology evidence="1">Multi-pass membrane protein</topology>
    </subcellularLocation>
</comment>
<proteinExistence type="inferred from homology"/>
<dbReference type="InterPro" id="IPR050539">
    <property type="entry name" value="ThrE_Dicarb/AminoAcid_Exp"/>
</dbReference>
<dbReference type="GO" id="GO:0005886">
    <property type="term" value="C:plasma membrane"/>
    <property type="evidence" value="ECO:0007669"/>
    <property type="project" value="UniProtKB-SubCell"/>
</dbReference>
<keyword evidence="3 7" id="KW-0812">Transmembrane</keyword>
<sequence length="251" mass="27580">MTKNDAEKYLFYAMEIGEMMLTSGAEVGRVEDSIRRICMAYGARRVDVFTITSSIVTTMYVDDIPPCTQTRRVSGIQNNLLALDELNQLSRDICRSQPDHKELEHSLNRIKSGKRYPFHTQLLTNALTSGCFSVFFGGSWMDMIASAIIGVLLKFFEAALKRGSSNGLIVALLCSSFGGLLSNLAVFVGLGHNADMISIGNIMLLIPGVAFTNSLRDMFSGDIITGLVRFIESVLLAMTIALGFTFANFLF</sequence>
<comment type="caution">
    <text evidence="9">The sequence shown here is derived from an EMBL/GenBank/DDBJ whole genome shotgun (WGS) entry which is preliminary data.</text>
</comment>
<evidence type="ECO:0000313" key="10">
    <source>
        <dbReference type="Proteomes" id="UP000824164"/>
    </source>
</evidence>
<evidence type="ECO:0000256" key="1">
    <source>
        <dbReference type="ARBA" id="ARBA00004651"/>
    </source>
</evidence>
<reference evidence="9" key="1">
    <citation type="submission" date="2020-10" db="EMBL/GenBank/DDBJ databases">
        <authorList>
            <person name="Gilroy R."/>
        </authorList>
    </citation>
    <scope>NUCLEOTIDE SEQUENCE</scope>
    <source>
        <strain evidence="9">CHK187-14744</strain>
    </source>
</reference>
<evidence type="ECO:0000259" key="8">
    <source>
        <dbReference type="Pfam" id="PF06738"/>
    </source>
</evidence>
<feature type="domain" description="Threonine/serine exporter-like N-terminal" evidence="8">
    <location>
        <begin position="12"/>
        <end position="247"/>
    </location>
</feature>
<gene>
    <name evidence="9" type="ORF">IAB63_02995</name>
</gene>
<keyword evidence="2" id="KW-1003">Cell membrane</keyword>
<evidence type="ECO:0000256" key="4">
    <source>
        <dbReference type="ARBA" id="ARBA00022989"/>
    </source>
</evidence>
<evidence type="ECO:0000313" key="9">
    <source>
        <dbReference type="EMBL" id="HIU02205.1"/>
    </source>
</evidence>
<dbReference type="InterPro" id="IPR010619">
    <property type="entry name" value="ThrE-like_N"/>
</dbReference>
<keyword evidence="4 7" id="KW-1133">Transmembrane helix</keyword>
<dbReference type="GO" id="GO:0022857">
    <property type="term" value="F:transmembrane transporter activity"/>
    <property type="evidence" value="ECO:0007669"/>
    <property type="project" value="InterPro"/>
</dbReference>
<evidence type="ECO:0000256" key="2">
    <source>
        <dbReference type="ARBA" id="ARBA00022475"/>
    </source>
</evidence>
<organism evidence="9 10">
    <name type="scientific">Candidatus Onthocola gallistercoris</name>
    <dbReference type="NCBI Taxonomy" id="2840876"/>
    <lineage>
        <taxon>Bacteria</taxon>
        <taxon>Bacillati</taxon>
        <taxon>Bacillota</taxon>
        <taxon>Bacilli</taxon>
        <taxon>Candidatus Onthocola</taxon>
    </lineage>
</organism>
<name>A0A9D1HGK5_9FIRM</name>
<evidence type="ECO:0000256" key="5">
    <source>
        <dbReference type="ARBA" id="ARBA00023136"/>
    </source>
</evidence>
<protein>
    <submittedName>
        <fullName evidence="9">Threonine/serine exporter family protein</fullName>
    </submittedName>
</protein>
<feature type="transmembrane region" description="Helical" evidence="7">
    <location>
        <begin position="196"/>
        <end position="215"/>
    </location>
</feature>
<dbReference type="Proteomes" id="UP000824164">
    <property type="component" value="Unassembled WGS sequence"/>
</dbReference>
<dbReference type="PANTHER" id="PTHR34390:SF2">
    <property type="entry name" value="SUCCINATE TRANSPORTER SUBUNIT YJJP-RELATED"/>
    <property type="match status" value="1"/>
</dbReference>
<dbReference type="PANTHER" id="PTHR34390">
    <property type="entry name" value="UPF0442 PROTEIN YJJB-RELATED"/>
    <property type="match status" value="1"/>
</dbReference>
<evidence type="ECO:0000256" key="3">
    <source>
        <dbReference type="ARBA" id="ARBA00022692"/>
    </source>
</evidence>